<feature type="transmembrane region" description="Helical" evidence="1">
    <location>
        <begin position="160"/>
        <end position="183"/>
    </location>
</feature>
<dbReference type="Pfam" id="PF20151">
    <property type="entry name" value="DUF6533"/>
    <property type="match status" value="1"/>
</dbReference>
<evidence type="ECO:0000313" key="3">
    <source>
        <dbReference type="EMBL" id="KAG1825449.1"/>
    </source>
</evidence>
<feature type="transmembrane region" description="Helical" evidence="1">
    <location>
        <begin position="88"/>
        <end position="109"/>
    </location>
</feature>
<dbReference type="AlphaFoldDB" id="A0A9P7ELC5"/>
<keyword evidence="1" id="KW-1133">Transmembrane helix</keyword>
<keyword evidence="4" id="KW-1185">Reference proteome</keyword>
<sequence>MEDIIQAHQIFMFYYPAILVPTTILIYDHMATLTEEISCIWCRPKMLSAVLFLLNRYVALLGNVYGLIGYFLPVSLEVCPTYTLSRQVLIFSQTVIVCLILTLRTYALYGRSKRMLAFLVICILAFTGGAATETFGLYPITVTNLPKGGGCYQTYTAEATIRLGVAWVTLSVYELLIFVLTVIKIFKIRGLLRLSLTRSRRNIIDVMFQDGKCFATSVL</sequence>
<evidence type="ECO:0000259" key="2">
    <source>
        <dbReference type="Pfam" id="PF20151"/>
    </source>
</evidence>
<reference evidence="3" key="1">
    <citation type="journal article" date="2020" name="New Phytol.">
        <title>Comparative genomics reveals dynamic genome evolution in host specialist ectomycorrhizal fungi.</title>
        <authorList>
            <person name="Lofgren L.A."/>
            <person name="Nguyen N.H."/>
            <person name="Vilgalys R."/>
            <person name="Ruytinx J."/>
            <person name="Liao H.L."/>
            <person name="Branco S."/>
            <person name="Kuo A."/>
            <person name="LaButti K."/>
            <person name="Lipzen A."/>
            <person name="Andreopoulos W."/>
            <person name="Pangilinan J."/>
            <person name="Riley R."/>
            <person name="Hundley H."/>
            <person name="Na H."/>
            <person name="Barry K."/>
            <person name="Grigoriev I.V."/>
            <person name="Stajich J.E."/>
            <person name="Kennedy P.G."/>
        </authorList>
    </citation>
    <scope>NUCLEOTIDE SEQUENCE</scope>
    <source>
        <strain evidence="3">MN1</strain>
    </source>
</reference>
<feature type="transmembrane region" description="Helical" evidence="1">
    <location>
        <begin position="116"/>
        <end position="140"/>
    </location>
</feature>
<keyword evidence="1" id="KW-0812">Transmembrane</keyword>
<evidence type="ECO:0000313" key="4">
    <source>
        <dbReference type="Proteomes" id="UP000807769"/>
    </source>
</evidence>
<accession>A0A9P7ELC5</accession>
<gene>
    <name evidence="3" type="ORF">BJ212DRAFT_1314099</name>
</gene>
<dbReference type="InterPro" id="IPR045340">
    <property type="entry name" value="DUF6533"/>
</dbReference>
<protein>
    <recommendedName>
        <fullName evidence="2">DUF6533 domain-containing protein</fullName>
    </recommendedName>
</protein>
<dbReference type="OrthoDB" id="2686513at2759"/>
<proteinExistence type="predicted"/>
<dbReference type="Proteomes" id="UP000807769">
    <property type="component" value="Unassembled WGS sequence"/>
</dbReference>
<feature type="domain" description="DUF6533" evidence="2">
    <location>
        <begin position="19"/>
        <end position="61"/>
    </location>
</feature>
<dbReference type="GeneID" id="64628130"/>
<organism evidence="3 4">
    <name type="scientific">Suillus subaureus</name>
    <dbReference type="NCBI Taxonomy" id="48587"/>
    <lineage>
        <taxon>Eukaryota</taxon>
        <taxon>Fungi</taxon>
        <taxon>Dikarya</taxon>
        <taxon>Basidiomycota</taxon>
        <taxon>Agaricomycotina</taxon>
        <taxon>Agaricomycetes</taxon>
        <taxon>Agaricomycetidae</taxon>
        <taxon>Boletales</taxon>
        <taxon>Suillineae</taxon>
        <taxon>Suillaceae</taxon>
        <taxon>Suillus</taxon>
    </lineage>
</organism>
<name>A0A9P7ELC5_9AGAM</name>
<feature type="transmembrane region" description="Helical" evidence="1">
    <location>
        <begin position="47"/>
        <end position="68"/>
    </location>
</feature>
<dbReference type="EMBL" id="JABBWG010000002">
    <property type="protein sequence ID" value="KAG1825449.1"/>
    <property type="molecule type" value="Genomic_DNA"/>
</dbReference>
<feature type="transmembrane region" description="Helical" evidence="1">
    <location>
        <begin position="6"/>
        <end position="27"/>
    </location>
</feature>
<comment type="caution">
    <text evidence="3">The sequence shown here is derived from an EMBL/GenBank/DDBJ whole genome shotgun (WGS) entry which is preliminary data.</text>
</comment>
<evidence type="ECO:0000256" key="1">
    <source>
        <dbReference type="SAM" id="Phobius"/>
    </source>
</evidence>
<keyword evidence="1" id="KW-0472">Membrane</keyword>
<dbReference type="RefSeq" id="XP_041198702.1">
    <property type="nucleotide sequence ID" value="XM_041334113.1"/>
</dbReference>